<dbReference type="GO" id="GO:0005856">
    <property type="term" value="C:cytoskeleton"/>
    <property type="evidence" value="ECO:0007669"/>
    <property type="project" value="UniProtKB-SubCell"/>
</dbReference>
<evidence type="ECO:0000313" key="8">
    <source>
        <dbReference type="Proteomes" id="UP000095192"/>
    </source>
</evidence>
<keyword evidence="6" id="KW-0732">Signal</keyword>
<keyword evidence="3" id="KW-0206">Cytoskeleton</keyword>
<dbReference type="VEuPathDB" id="ToxoDB:cyc_06122"/>
<dbReference type="Pfam" id="PF00022">
    <property type="entry name" value="Actin"/>
    <property type="match status" value="1"/>
</dbReference>
<reference evidence="7 8" key="1">
    <citation type="journal article" date="2016" name="BMC Genomics">
        <title>Comparative genomics reveals Cyclospora cayetanensis possesses coccidia-like metabolism and invasion components but unique surface antigens.</title>
        <authorList>
            <person name="Liu S."/>
            <person name="Wang L."/>
            <person name="Zheng H."/>
            <person name="Xu Z."/>
            <person name="Roellig D.M."/>
            <person name="Li N."/>
            <person name="Frace M.A."/>
            <person name="Tang K."/>
            <person name="Arrowood M.J."/>
            <person name="Moss D.M."/>
            <person name="Zhang L."/>
            <person name="Feng Y."/>
            <person name="Xiao L."/>
        </authorList>
    </citation>
    <scope>NUCLEOTIDE SEQUENCE [LARGE SCALE GENOMIC DNA]</scope>
    <source>
        <strain evidence="7 8">CHN_HEN01</strain>
    </source>
</reference>
<evidence type="ECO:0000256" key="6">
    <source>
        <dbReference type="SAM" id="SignalP"/>
    </source>
</evidence>
<dbReference type="InParanoid" id="A0A1D3D466"/>
<sequence length="582" mass="65005">MCAAIGIARWRASSVLESWLALLESAALADCANSYWAFCTVGVDFQQLESCNSQNPLYKRHLNGTHTKCNALVGMYGTVVIGIMITSGVHLACALRASAPSGAAECTRDSARLDASNPDLEDEVLGAIPTSTWRKWRERLSLSTTDRPTCSEVLHLHAHACAGYIKAGTNTEDLPSIFFPTVVGVPRRRFAEQYKDKPINERVFVGEHAIANRHHLTINNPIDHGHIDDWEQMMFVWQHVYDTLGIEPSTSPALITEPPNCSVSHRNRLAEHFLESFQVPELNLSVTGLMAIYGTGKTTGLVVDIGEGVTQCVPVFDGYLEASSLKRSDFGGEELQMYLQKILCDMGYAMTTRDDFEHVRVIKETLCFCSLDPASEQQRTDLEKSYHLPDGLTLRDGETTEVTLGPERFYPAEALFNPQLCGRDNPSLTDLVWSSACPIESRKSLVANVVLCGGSSMFSGFPERMELELKNTSPPQARSIVHVDAPPNRQFLVWQGARCFCDPSMRPMQDHLWISKAEWEEVGPRIVLQKTEKNMDEPAQYCYLDTLQRNVLCLSLGYYGEVAVDARIELFFCSRVWLVEYS</sequence>
<evidence type="ECO:0000256" key="4">
    <source>
        <dbReference type="ARBA" id="ARBA00038483"/>
    </source>
</evidence>
<dbReference type="PANTHER" id="PTHR11937">
    <property type="entry name" value="ACTIN"/>
    <property type="match status" value="1"/>
</dbReference>
<evidence type="ECO:0000256" key="5">
    <source>
        <dbReference type="ARBA" id="ARBA00049360"/>
    </source>
</evidence>
<keyword evidence="2" id="KW-0963">Cytoplasm</keyword>
<dbReference type="InterPro" id="IPR004000">
    <property type="entry name" value="Actin"/>
</dbReference>
<dbReference type="FunFam" id="3.30.420.40:FF:000188">
    <property type="entry name" value="Actin like 6B"/>
    <property type="match status" value="1"/>
</dbReference>
<gene>
    <name evidence="7" type="ORF">cyc_06122</name>
</gene>
<organism evidence="7 8">
    <name type="scientific">Cyclospora cayetanensis</name>
    <dbReference type="NCBI Taxonomy" id="88456"/>
    <lineage>
        <taxon>Eukaryota</taxon>
        <taxon>Sar</taxon>
        <taxon>Alveolata</taxon>
        <taxon>Apicomplexa</taxon>
        <taxon>Conoidasida</taxon>
        <taxon>Coccidia</taxon>
        <taxon>Eucoccidiorida</taxon>
        <taxon>Eimeriorina</taxon>
        <taxon>Eimeriidae</taxon>
        <taxon>Cyclospora</taxon>
    </lineage>
</organism>
<dbReference type="Gene3D" id="3.90.640.10">
    <property type="entry name" value="Actin, Chain A, domain 4"/>
    <property type="match status" value="1"/>
</dbReference>
<evidence type="ECO:0000256" key="2">
    <source>
        <dbReference type="ARBA" id="ARBA00022490"/>
    </source>
</evidence>
<comment type="catalytic activity">
    <reaction evidence="5">
        <text>ATP + H2O = ADP + phosphate + H(+)</text>
        <dbReference type="Rhea" id="RHEA:13065"/>
        <dbReference type="ChEBI" id="CHEBI:15377"/>
        <dbReference type="ChEBI" id="CHEBI:15378"/>
        <dbReference type="ChEBI" id="CHEBI:30616"/>
        <dbReference type="ChEBI" id="CHEBI:43474"/>
        <dbReference type="ChEBI" id="CHEBI:456216"/>
    </reaction>
</comment>
<evidence type="ECO:0000256" key="1">
    <source>
        <dbReference type="ARBA" id="ARBA00004245"/>
    </source>
</evidence>
<evidence type="ECO:0000313" key="7">
    <source>
        <dbReference type="EMBL" id="OEH78214.1"/>
    </source>
</evidence>
<dbReference type="Proteomes" id="UP000095192">
    <property type="component" value="Unassembled WGS sequence"/>
</dbReference>
<evidence type="ECO:0000256" key="3">
    <source>
        <dbReference type="ARBA" id="ARBA00023212"/>
    </source>
</evidence>
<comment type="similarity">
    <text evidence="4">Belongs to the actin family. ARP1 subfamily.</text>
</comment>
<dbReference type="InterPro" id="IPR043129">
    <property type="entry name" value="ATPase_NBD"/>
</dbReference>
<protein>
    <submittedName>
        <fullName evidence="7">Actin like protein alp1</fullName>
    </submittedName>
</protein>
<comment type="caution">
    <text evidence="7">The sequence shown here is derived from an EMBL/GenBank/DDBJ whole genome shotgun (WGS) entry which is preliminary data.</text>
</comment>
<proteinExistence type="inferred from homology"/>
<dbReference type="VEuPathDB" id="ToxoDB:LOC34622361"/>
<feature type="chain" id="PRO_5008914125" evidence="6">
    <location>
        <begin position="32"/>
        <end position="582"/>
    </location>
</feature>
<keyword evidence="8" id="KW-1185">Reference proteome</keyword>
<name>A0A1D3D466_9EIME</name>
<comment type="subcellular location">
    <subcellularLocation>
        <location evidence="1">Cytoplasm</location>
        <location evidence="1">Cytoskeleton</location>
    </subcellularLocation>
</comment>
<dbReference type="EMBL" id="JROU02000820">
    <property type="protein sequence ID" value="OEH78214.1"/>
    <property type="molecule type" value="Genomic_DNA"/>
</dbReference>
<dbReference type="AlphaFoldDB" id="A0A1D3D466"/>
<dbReference type="SUPFAM" id="SSF53067">
    <property type="entry name" value="Actin-like ATPase domain"/>
    <property type="match status" value="2"/>
</dbReference>
<feature type="signal peptide" evidence="6">
    <location>
        <begin position="1"/>
        <end position="31"/>
    </location>
</feature>
<dbReference type="PRINTS" id="PR00190">
    <property type="entry name" value="ACTIN"/>
</dbReference>
<accession>A0A1D3D466</accession>
<dbReference type="SMART" id="SM00268">
    <property type="entry name" value="ACTIN"/>
    <property type="match status" value="1"/>
</dbReference>
<dbReference type="Gene3D" id="3.30.420.40">
    <property type="match status" value="2"/>
</dbReference>